<dbReference type="RefSeq" id="WP_131554149.1">
    <property type="nucleotide sequence ID" value="NZ_SJSK01000004.1"/>
</dbReference>
<comment type="caution">
    <text evidence="1">The sequence shown here is derived from an EMBL/GenBank/DDBJ whole genome shotgun (WGS) entry which is preliminary data.</text>
</comment>
<dbReference type="Proteomes" id="UP000292884">
    <property type="component" value="Unassembled WGS sequence"/>
</dbReference>
<evidence type="ECO:0000313" key="1">
    <source>
        <dbReference type="EMBL" id="TCC89162.1"/>
    </source>
</evidence>
<name>A0A4R0MSH4_9SPHI</name>
<evidence type="ECO:0000313" key="2">
    <source>
        <dbReference type="Proteomes" id="UP000292884"/>
    </source>
</evidence>
<proteinExistence type="predicted"/>
<organism evidence="1 2">
    <name type="scientific">Pedobacter frigiditerrae</name>
    <dbReference type="NCBI Taxonomy" id="2530452"/>
    <lineage>
        <taxon>Bacteria</taxon>
        <taxon>Pseudomonadati</taxon>
        <taxon>Bacteroidota</taxon>
        <taxon>Sphingobacteriia</taxon>
        <taxon>Sphingobacteriales</taxon>
        <taxon>Sphingobacteriaceae</taxon>
        <taxon>Pedobacter</taxon>
    </lineage>
</organism>
<reference evidence="1 2" key="1">
    <citation type="submission" date="2019-02" db="EMBL/GenBank/DDBJ databases">
        <title>Pedobacter sp. RP-1-13 sp. nov., isolated from Arctic soil.</title>
        <authorList>
            <person name="Dahal R.H."/>
        </authorList>
    </citation>
    <scope>NUCLEOTIDE SEQUENCE [LARGE SCALE GENOMIC DNA]</scope>
    <source>
        <strain evidence="1 2">RP-1-13</strain>
    </source>
</reference>
<dbReference type="OrthoDB" id="8526439at2"/>
<gene>
    <name evidence="1" type="ORF">EZ428_15790</name>
</gene>
<sequence length="75" mass="8966">MSRSKRKTPFFGFTTATSEKLMKRKWNKRFRRVAKALMLVDKEIPVKKQAVSDIWEGGKDGKFYWKAHTKKDMRK</sequence>
<protein>
    <submittedName>
        <fullName evidence="1">Uncharacterized protein</fullName>
    </submittedName>
</protein>
<accession>A0A4R0MSH4</accession>
<dbReference type="EMBL" id="SJSK01000004">
    <property type="protein sequence ID" value="TCC89162.1"/>
    <property type="molecule type" value="Genomic_DNA"/>
</dbReference>
<keyword evidence="2" id="KW-1185">Reference proteome</keyword>
<dbReference type="AlphaFoldDB" id="A0A4R0MSH4"/>